<dbReference type="AlphaFoldDB" id="A0A252F611"/>
<dbReference type="SUPFAM" id="SSF53335">
    <property type="entry name" value="S-adenosyl-L-methionine-dependent methyltransferases"/>
    <property type="match status" value="1"/>
</dbReference>
<evidence type="ECO:0000256" key="2">
    <source>
        <dbReference type="ARBA" id="ARBA00022679"/>
    </source>
</evidence>
<evidence type="ECO:0000256" key="1">
    <source>
        <dbReference type="ARBA" id="ARBA00022603"/>
    </source>
</evidence>
<dbReference type="OrthoDB" id="9804312at2"/>
<reference evidence="4 5" key="1">
    <citation type="submission" date="2017-05" db="EMBL/GenBank/DDBJ databases">
        <title>Butyricicoccus porcorum sp. nov. a butyrate-producing bacterium from the swine intestinal tract.</title>
        <authorList>
            <person name="Trachsel J."/>
            <person name="Humphrey S."/>
            <person name="Allen H.K."/>
        </authorList>
    </citation>
    <scope>NUCLEOTIDE SEQUENCE [LARGE SCALE GENOMIC DNA]</scope>
    <source>
        <strain evidence="4">BB10</strain>
    </source>
</reference>
<feature type="domain" description="Methyltransferase" evidence="3">
    <location>
        <begin position="44"/>
        <end position="132"/>
    </location>
</feature>
<dbReference type="EMBL" id="NHOC01000003">
    <property type="protein sequence ID" value="OUM21196.1"/>
    <property type="molecule type" value="Genomic_DNA"/>
</dbReference>
<dbReference type="Pfam" id="PF13649">
    <property type="entry name" value="Methyltransf_25"/>
    <property type="match status" value="1"/>
</dbReference>
<keyword evidence="5" id="KW-1185">Reference proteome</keyword>
<dbReference type="Proteomes" id="UP000194903">
    <property type="component" value="Unassembled WGS sequence"/>
</dbReference>
<dbReference type="InterPro" id="IPR029063">
    <property type="entry name" value="SAM-dependent_MTases_sf"/>
</dbReference>
<dbReference type="InterPro" id="IPR041698">
    <property type="entry name" value="Methyltransf_25"/>
</dbReference>
<keyword evidence="2" id="KW-0808">Transferase</keyword>
<dbReference type="PANTHER" id="PTHR43861">
    <property type="entry name" value="TRANS-ACONITATE 2-METHYLTRANSFERASE-RELATED"/>
    <property type="match status" value="1"/>
</dbReference>
<evidence type="ECO:0000313" key="5">
    <source>
        <dbReference type="Proteomes" id="UP000194903"/>
    </source>
</evidence>
<dbReference type="PANTHER" id="PTHR43861:SF1">
    <property type="entry name" value="TRANS-ACONITATE 2-METHYLTRANSFERASE"/>
    <property type="match status" value="1"/>
</dbReference>
<comment type="caution">
    <text evidence="4">The sequence shown here is derived from an EMBL/GenBank/DDBJ whole genome shotgun (WGS) entry which is preliminary data.</text>
</comment>
<name>A0A252F611_9FIRM</name>
<dbReference type="CDD" id="cd02440">
    <property type="entry name" value="AdoMet_MTases"/>
    <property type="match status" value="1"/>
</dbReference>
<accession>A0A252F611</accession>
<protein>
    <recommendedName>
        <fullName evidence="3">Methyltransferase domain-containing protein</fullName>
    </recommendedName>
</protein>
<evidence type="ECO:0000259" key="3">
    <source>
        <dbReference type="Pfam" id="PF13649"/>
    </source>
</evidence>
<evidence type="ECO:0000313" key="4">
    <source>
        <dbReference type="EMBL" id="OUM21196.1"/>
    </source>
</evidence>
<gene>
    <name evidence="4" type="ORF">CBW42_03950</name>
</gene>
<dbReference type="GO" id="GO:0008168">
    <property type="term" value="F:methyltransferase activity"/>
    <property type="evidence" value="ECO:0007669"/>
    <property type="project" value="UniProtKB-KW"/>
</dbReference>
<proteinExistence type="predicted"/>
<dbReference type="Gene3D" id="3.40.50.150">
    <property type="entry name" value="Vaccinia Virus protein VP39"/>
    <property type="match status" value="1"/>
</dbReference>
<sequence>MNTTEATISYYNHNTDKFIQETGNLQFSSVQEMFLQYVPDGGLILDLGCGSGRDSKVFLEKGYRIVAVDGSEKMCRAAREYIGHPVICSLFQNYQPAEKFDGIWACASLLHLQEKDIISVIRKMSDALKVNGVFYMSFKYGIGAEMRFGRYYTDFTEDTMQNMIRGISELSLIKMWFTQDIRTNNDTKWLNILCSKSYFN</sequence>
<keyword evidence="1" id="KW-0489">Methyltransferase</keyword>
<dbReference type="GO" id="GO:0032259">
    <property type="term" value="P:methylation"/>
    <property type="evidence" value="ECO:0007669"/>
    <property type="project" value="UniProtKB-KW"/>
</dbReference>
<dbReference type="RefSeq" id="WP_087017996.1">
    <property type="nucleotide sequence ID" value="NZ_NHOC01000003.1"/>
</dbReference>
<organism evidence="4 5">
    <name type="scientific">Butyricicoccus porcorum</name>
    <dbReference type="NCBI Taxonomy" id="1945634"/>
    <lineage>
        <taxon>Bacteria</taxon>
        <taxon>Bacillati</taxon>
        <taxon>Bacillota</taxon>
        <taxon>Clostridia</taxon>
        <taxon>Eubacteriales</taxon>
        <taxon>Butyricicoccaceae</taxon>
        <taxon>Butyricicoccus</taxon>
    </lineage>
</organism>